<evidence type="ECO:0000259" key="2">
    <source>
        <dbReference type="PROSITE" id="PS50887"/>
    </source>
</evidence>
<dbReference type="InterPro" id="IPR029787">
    <property type="entry name" value="Nucleotide_cyclase"/>
</dbReference>
<dbReference type="Gene3D" id="3.30.70.270">
    <property type="match status" value="1"/>
</dbReference>
<dbReference type="Gene3D" id="3.20.20.450">
    <property type="entry name" value="EAL domain"/>
    <property type="match status" value="1"/>
</dbReference>
<evidence type="ECO:0000313" key="3">
    <source>
        <dbReference type="EMBL" id="MFG6429116.1"/>
    </source>
</evidence>
<dbReference type="Proteomes" id="UP001606210">
    <property type="component" value="Unassembled WGS sequence"/>
</dbReference>
<keyword evidence="4" id="KW-1185">Reference proteome</keyword>
<evidence type="ECO:0000313" key="4">
    <source>
        <dbReference type="Proteomes" id="UP001606210"/>
    </source>
</evidence>
<dbReference type="InterPro" id="IPR050706">
    <property type="entry name" value="Cyclic-di-GMP_PDE-like"/>
</dbReference>
<dbReference type="InterPro" id="IPR043128">
    <property type="entry name" value="Rev_trsase/Diguanyl_cyclase"/>
</dbReference>
<dbReference type="SUPFAM" id="SSF141868">
    <property type="entry name" value="EAL domain-like"/>
    <property type="match status" value="1"/>
</dbReference>
<dbReference type="PANTHER" id="PTHR33121:SF71">
    <property type="entry name" value="OXYGEN SENSOR PROTEIN DOSP"/>
    <property type="match status" value="1"/>
</dbReference>
<dbReference type="PROSITE" id="PS50887">
    <property type="entry name" value="GGDEF"/>
    <property type="match status" value="1"/>
</dbReference>
<dbReference type="SUPFAM" id="SSF55073">
    <property type="entry name" value="Nucleotide cyclase"/>
    <property type="match status" value="1"/>
</dbReference>
<dbReference type="SMART" id="SM00052">
    <property type="entry name" value="EAL"/>
    <property type="match status" value="1"/>
</dbReference>
<name>A0ABW7EY05_9BURK</name>
<sequence length="758" mass="82412">MRLLQLRFGPQSAGVAQRYLALAERHQSLGDRPGAVIATSFALTAENFAGDLAAALSAYERLATEISDLDDPLERYIAMGCSLLLYHAAARPVPYMQHACRMLQLAEEIGHGGLQLASHSNVGIAFFLAGDDLQARHHLEQVVESIELGGWLRFSAVALLTEVYASSGDIERALPLLEAWAFPAQLHELDGSAVAHFHTLGAEVHARLGQPARTQAYLDFLASVPVEHRSLEVPRMLAVVRALHHQSIGDDAMAQAGLEQALGGALQASDAELVLPARFWWMAAEVASARGQWQQACELQARARRNELDCKRDGAAVRRVATQLQTDASARAIEAAQRDPLTGLGNRERVIAVGDRWLAQRMAPIVIKLNVRRFNAINEALGRETGDAVLQAVAERLREACGRFEQALAVRMYADQFALLVAGGEDSLQAWCAIAAEMFSTPLAVAGHWVDVSAAWGVALGPVHGATMQRLLSHAEIALNEDRRTQAGWTVYAPSLVRADPRQLSLISELKRAAREGEFFLVLQPKVRLADQQVVSFEALVRWAHPTRGLVPPVEFIPFAESTGSIKGITAWVLREAMALSHRLREAGLVCGIAVNVSVHDVGDGEFVRTLRELLATTGALARDIRLELTEGAVMRDPATVIDRMREINAMGFEWSIDDFGTGQSSLAYLNMLPVSELKIDRSFVRGAAASSASLTLLKAAIDLGRNLGLSTVGEGAETAEEWALLRELGCSVGQGWFCAKPMPEQDLLPWLQARRSG</sequence>
<dbReference type="RefSeq" id="WP_394476312.1">
    <property type="nucleotide sequence ID" value="NZ_JBIGHV010000002.1"/>
</dbReference>
<comment type="caution">
    <text evidence="3">The sequence shown here is derived from an EMBL/GenBank/DDBJ whole genome shotgun (WGS) entry which is preliminary data.</text>
</comment>
<dbReference type="InterPro" id="IPR000160">
    <property type="entry name" value="GGDEF_dom"/>
</dbReference>
<dbReference type="CDD" id="cd01948">
    <property type="entry name" value="EAL"/>
    <property type="match status" value="1"/>
</dbReference>
<dbReference type="PROSITE" id="PS50883">
    <property type="entry name" value="EAL"/>
    <property type="match status" value="1"/>
</dbReference>
<dbReference type="InterPro" id="IPR001633">
    <property type="entry name" value="EAL_dom"/>
</dbReference>
<protein>
    <submittedName>
        <fullName evidence="3">Bifunctional diguanylate cyclase/phosphodiesterase</fullName>
    </submittedName>
</protein>
<dbReference type="SMART" id="SM00267">
    <property type="entry name" value="GGDEF"/>
    <property type="match status" value="1"/>
</dbReference>
<evidence type="ECO:0000259" key="1">
    <source>
        <dbReference type="PROSITE" id="PS50883"/>
    </source>
</evidence>
<feature type="domain" description="GGDEF" evidence="2">
    <location>
        <begin position="362"/>
        <end position="494"/>
    </location>
</feature>
<accession>A0ABW7EY05</accession>
<dbReference type="Pfam" id="PF00990">
    <property type="entry name" value="GGDEF"/>
    <property type="match status" value="1"/>
</dbReference>
<organism evidence="3 4">
    <name type="scientific">Pelomonas parva</name>
    <dbReference type="NCBI Taxonomy" id="3299032"/>
    <lineage>
        <taxon>Bacteria</taxon>
        <taxon>Pseudomonadati</taxon>
        <taxon>Pseudomonadota</taxon>
        <taxon>Betaproteobacteria</taxon>
        <taxon>Burkholderiales</taxon>
        <taxon>Sphaerotilaceae</taxon>
        <taxon>Roseateles</taxon>
    </lineage>
</organism>
<dbReference type="CDD" id="cd01949">
    <property type="entry name" value="GGDEF"/>
    <property type="match status" value="1"/>
</dbReference>
<dbReference type="PANTHER" id="PTHR33121">
    <property type="entry name" value="CYCLIC DI-GMP PHOSPHODIESTERASE PDEF"/>
    <property type="match status" value="1"/>
</dbReference>
<dbReference type="Pfam" id="PF00563">
    <property type="entry name" value="EAL"/>
    <property type="match status" value="1"/>
</dbReference>
<dbReference type="InterPro" id="IPR035919">
    <property type="entry name" value="EAL_sf"/>
</dbReference>
<reference evidence="3 4" key="1">
    <citation type="submission" date="2024-08" db="EMBL/GenBank/DDBJ databases">
        <authorList>
            <person name="Lu H."/>
        </authorList>
    </citation>
    <scope>NUCLEOTIDE SEQUENCE [LARGE SCALE GENOMIC DNA]</scope>
    <source>
        <strain evidence="3 4">LYH14W</strain>
    </source>
</reference>
<dbReference type="Gene3D" id="1.25.40.10">
    <property type="entry name" value="Tetratricopeptide repeat domain"/>
    <property type="match status" value="1"/>
</dbReference>
<gene>
    <name evidence="3" type="ORF">ACG00Y_04295</name>
</gene>
<dbReference type="NCBIfam" id="TIGR00254">
    <property type="entry name" value="GGDEF"/>
    <property type="match status" value="1"/>
</dbReference>
<proteinExistence type="predicted"/>
<dbReference type="EMBL" id="JBIGHV010000002">
    <property type="protein sequence ID" value="MFG6429116.1"/>
    <property type="molecule type" value="Genomic_DNA"/>
</dbReference>
<feature type="domain" description="EAL" evidence="1">
    <location>
        <begin position="503"/>
        <end position="756"/>
    </location>
</feature>
<dbReference type="InterPro" id="IPR011990">
    <property type="entry name" value="TPR-like_helical_dom_sf"/>
</dbReference>